<keyword evidence="1" id="KW-0812">Transmembrane</keyword>
<organism evidence="2 3">
    <name type="scientific">Citricoccus parietis</name>
    <dbReference type="NCBI Taxonomy" id="592307"/>
    <lineage>
        <taxon>Bacteria</taxon>
        <taxon>Bacillati</taxon>
        <taxon>Actinomycetota</taxon>
        <taxon>Actinomycetes</taxon>
        <taxon>Micrococcales</taxon>
        <taxon>Micrococcaceae</taxon>
        <taxon>Citricoccus</taxon>
    </lineage>
</organism>
<keyword evidence="3" id="KW-1185">Reference proteome</keyword>
<dbReference type="Proteomes" id="UP001589575">
    <property type="component" value="Unassembled WGS sequence"/>
</dbReference>
<feature type="transmembrane region" description="Helical" evidence="1">
    <location>
        <begin position="20"/>
        <end position="39"/>
    </location>
</feature>
<evidence type="ECO:0000313" key="3">
    <source>
        <dbReference type="Proteomes" id="UP001589575"/>
    </source>
</evidence>
<dbReference type="EMBL" id="JBHMFI010000001">
    <property type="protein sequence ID" value="MFB9073280.1"/>
    <property type="molecule type" value="Genomic_DNA"/>
</dbReference>
<protein>
    <submittedName>
        <fullName evidence="2">Uncharacterized protein</fullName>
    </submittedName>
</protein>
<keyword evidence="1" id="KW-1133">Transmembrane helix</keyword>
<reference evidence="2 3" key="1">
    <citation type="submission" date="2024-09" db="EMBL/GenBank/DDBJ databases">
        <authorList>
            <person name="Sun Q."/>
            <person name="Mori K."/>
        </authorList>
    </citation>
    <scope>NUCLEOTIDE SEQUENCE [LARGE SCALE GENOMIC DNA]</scope>
    <source>
        <strain evidence="2 3">CCM 7609</strain>
    </source>
</reference>
<proteinExistence type="predicted"/>
<comment type="caution">
    <text evidence="2">The sequence shown here is derived from an EMBL/GenBank/DDBJ whole genome shotgun (WGS) entry which is preliminary data.</text>
</comment>
<evidence type="ECO:0000313" key="2">
    <source>
        <dbReference type="EMBL" id="MFB9073280.1"/>
    </source>
</evidence>
<accession>A0ABV5G2X1</accession>
<sequence length="102" mass="10507">MGPPDGPPAGGGATMQPATVAAIATAIITTAVGAVTDVVRRFRRRGPFMPPLWAAPKPPDAARSCPTPSRFRIGRLDTVPSAGASFAPSRGGRLPWSVHIPL</sequence>
<gene>
    <name evidence="2" type="ORF">ACFFX0_19590</name>
</gene>
<keyword evidence="1" id="KW-0472">Membrane</keyword>
<evidence type="ECO:0000256" key="1">
    <source>
        <dbReference type="SAM" id="Phobius"/>
    </source>
</evidence>
<name>A0ABV5G2X1_9MICC</name>